<evidence type="ECO:0000256" key="1">
    <source>
        <dbReference type="ARBA" id="ARBA00008814"/>
    </source>
</evidence>
<sequence>MDTWKKFSFMMLLLCMLVLTACNAAGNTEVTNSSTPAGEQLAITDFNDRTVLLDGVPERIAALSIGETNIIYSLGGTLVGRPATEVPLQWEAAYEAKEIGTTHDVDLEKVALVKPQVVLAHNIMNEKDVSKLENIGAKVVLTSGNSVADIKRQITIFGDLLQQQTKANELVSNIEQKISELSAESGEPVPALLVYGAPGTFMAALPSSLAGDILTIAGGANIAANYPQLANYPQYAALDMERIVESNPEAIFIMTHADPEDVRDQFIAEMEASSAWSSIAAVKDGRIEVLPAELFGSNPGTRITESLDYMYDALHP</sequence>
<dbReference type="InterPro" id="IPR050902">
    <property type="entry name" value="ABC_Transporter_SBP"/>
</dbReference>
<reference evidence="4" key="1">
    <citation type="submission" date="2021-03" db="EMBL/GenBank/DDBJ databases">
        <title>Antimicrobial resistance genes in bacteria isolated from Japanese honey, and their potential for conferring macrolide and lincosamide resistance in the American foulbrood pathogen Paenibacillus larvae.</title>
        <authorList>
            <person name="Okamoto M."/>
            <person name="Kumagai M."/>
            <person name="Kanamori H."/>
            <person name="Takamatsu D."/>
        </authorList>
    </citation>
    <scope>NUCLEOTIDE SEQUENCE</scope>
    <source>
        <strain evidence="4">J40TS1</strain>
    </source>
</reference>
<dbReference type="EMBL" id="BOSE01000003">
    <property type="protein sequence ID" value="GIP16346.1"/>
    <property type="molecule type" value="Genomic_DNA"/>
</dbReference>
<evidence type="ECO:0000259" key="3">
    <source>
        <dbReference type="PROSITE" id="PS50983"/>
    </source>
</evidence>
<dbReference type="RefSeq" id="WP_213514606.1">
    <property type="nucleotide sequence ID" value="NZ_BOSE01000003.1"/>
</dbReference>
<dbReference type="AlphaFoldDB" id="A0A919YS61"/>
<feature type="chain" id="PRO_5039314821" evidence="2">
    <location>
        <begin position="25"/>
        <end position="316"/>
    </location>
</feature>
<evidence type="ECO:0000313" key="4">
    <source>
        <dbReference type="EMBL" id="GIP16346.1"/>
    </source>
</evidence>
<dbReference type="PANTHER" id="PTHR30535:SF34">
    <property type="entry name" value="MOLYBDATE-BINDING PROTEIN MOLA"/>
    <property type="match status" value="1"/>
</dbReference>
<dbReference type="GO" id="GO:0071281">
    <property type="term" value="P:cellular response to iron ion"/>
    <property type="evidence" value="ECO:0007669"/>
    <property type="project" value="TreeGrafter"/>
</dbReference>
<feature type="domain" description="Fe/B12 periplasmic-binding" evidence="3">
    <location>
        <begin position="59"/>
        <end position="316"/>
    </location>
</feature>
<dbReference type="SUPFAM" id="SSF53807">
    <property type="entry name" value="Helical backbone' metal receptor"/>
    <property type="match status" value="1"/>
</dbReference>
<keyword evidence="5" id="KW-1185">Reference proteome</keyword>
<comment type="similarity">
    <text evidence="1">Belongs to the bacterial solute-binding protein 8 family.</text>
</comment>
<dbReference type="InterPro" id="IPR002491">
    <property type="entry name" value="ABC_transptr_periplasmic_BD"/>
</dbReference>
<name>A0A919YS61_9BACL</name>
<keyword evidence="2" id="KW-0732">Signal</keyword>
<dbReference type="PROSITE" id="PS50983">
    <property type="entry name" value="FE_B12_PBP"/>
    <property type="match status" value="1"/>
</dbReference>
<dbReference type="Gene3D" id="3.40.50.1980">
    <property type="entry name" value="Nitrogenase molybdenum iron protein domain"/>
    <property type="match status" value="2"/>
</dbReference>
<evidence type="ECO:0000256" key="2">
    <source>
        <dbReference type="SAM" id="SignalP"/>
    </source>
</evidence>
<gene>
    <name evidence="4" type="primary">fhuD_1</name>
    <name evidence="4" type="ORF">J40TS1_19880</name>
</gene>
<dbReference type="PROSITE" id="PS51257">
    <property type="entry name" value="PROKAR_LIPOPROTEIN"/>
    <property type="match status" value="1"/>
</dbReference>
<organism evidence="4 5">
    <name type="scientific">Paenibacillus montaniterrae</name>
    <dbReference type="NCBI Taxonomy" id="429341"/>
    <lineage>
        <taxon>Bacteria</taxon>
        <taxon>Bacillati</taxon>
        <taxon>Bacillota</taxon>
        <taxon>Bacilli</taxon>
        <taxon>Bacillales</taxon>
        <taxon>Paenibacillaceae</taxon>
        <taxon>Paenibacillus</taxon>
    </lineage>
</organism>
<dbReference type="PANTHER" id="PTHR30535">
    <property type="entry name" value="VITAMIN B12-BINDING PROTEIN"/>
    <property type="match status" value="1"/>
</dbReference>
<dbReference type="Pfam" id="PF01497">
    <property type="entry name" value="Peripla_BP_2"/>
    <property type="match status" value="1"/>
</dbReference>
<dbReference type="Proteomes" id="UP000683139">
    <property type="component" value="Unassembled WGS sequence"/>
</dbReference>
<accession>A0A919YS61</accession>
<proteinExistence type="inferred from homology"/>
<feature type="signal peptide" evidence="2">
    <location>
        <begin position="1"/>
        <end position="24"/>
    </location>
</feature>
<evidence type="ECO:0000313" key="5">
    <source>
        <dbReference type="Proteomes" id="UP000683139"/>
    </source>
</evidence>
<comment type="caution">
    <text evidence="4">The sequence shown here is derived from an EMBL/GenBank/DDBJ whole genome shotgun (WGS) entry which is preliminary data.</text>
</comment>
<protein>
    <submittedName>
        <fullName evidence="4">Iron-hydroxamate ABC transporter substrate-binding protein</fullName>
    </submittedName>
</protein>